<sequence length="374" mass="41978">MPTTQTPTPHLPLPRDITTDILTRSLSCPPACALALLCPDWSLCRRRNPALEAVLRTTRVDTYTLPLDSTKEKGIISTTFDHAEADHIGLGLPCMRDPREKYGPRSGMPRDLRRELVRRWVGGSVVAVSQREEPMRVGPLWGVDLEGMGEGVALLREERAVGLLPYEDDLVVLGRTGRVAVCGVDWREKEALPPSLEGGEGEYLYERMRHLVVNSVLGLAEVEAEELGLLPGTWCAQTRRNLLYLQDRLEYERVAHLRLRWGALERLETLALDLRGYSLPTHGYFYDADVVELARSLQGKGLKLLVIAGLRSWRFYPGFEPADIAEAEGGKWDPTLAAWVSEKRGRGINWFKMFKGALRPGGRLVFVDKSNGKW</sequence>
<accession>A0AAN6SPA0</accession>
<proteinExistence type="predicted"/>
<dbReference type="Proteomes" id="UP001303115">
    <property type="component" value="Unassembled WGS sequence"/>
</dbReference>
<reference evidence="2" key="1">
    <citation type="journal article" date="2023" name="Mol. Phylogenet. Evol.">
        <title>Genome-scale phylogeny and comparative genomics of the fungal order Sordariales.</title>
        <authorList>
            <person name="Hensen N."/>
            <person name="Bonometti L."/>
            <person name="Westerberg I."/>
            <person name="Brannstrom I.O."/>
            <person name="Guillou S."/>
            <person name="Cros-Aarteil S."/>
            <person name="Calhoun S."/>
            <person name="Haridas S."/>
            <person name="Kuo A."/>
            <person name="Mondo S."/>
            <person name="Pangilinan J."/>
            <person name="Riley R."/>
            <person name="LaButti K."/>
            <person name="Andreopoulos B."/>
            <person name="Lipzen A."/>
            <person name="Chen C."/>
            <person name="Yan M."/>
            <person name="Daum C."/>
            <person name="Ng V."/>
            <person name="Clum A."/>
            <person name="Steindorff A."/>
            <person name="Ohm R.A."/>
            <person name="Martin F."/>
            <person name="Silar P."/>
            <person name="Natvig D.O."/>
            <person name="Lalanne C."/>
            <person name="Gautier V."/>
            <person name="Ament-Velasquez S.L."/>
            <person name="Kruys A."/>
            <person name="Hutchinson M.I."/>
            <person name="Powell A.J."/>
            <person name="Barry K."/>
            <person name="Miller A.N."/>
            <person name="Grigoriev I.V."/>
            <person name="Debuchy R."/>
            <person name="Gladieux P."/>
            <person name="Hiltunen Thoren M."/>
            <person name="Johannesson H."/>
        </authorList>
    </citation>
    <scope>NUCLEOTIDE SEQUENCE [LARGE SCALE GENOMIC DNA]</scope>
    <source>
        <strain evidence="2">CBS 284.82</strain>
    </source>
</reference>
<comment type="caution">
    <text evidence="1">The sequence shown here is derived from an EMBL/GenBank/DDBJ whole genome shotgun (WGS) entry which is preliminary data.</text>
</comment>
<evidence type="ECO:0000313" key="2">
    <source>
        <dbReference type="Proteomes" id="UP001303115"/>
    </source>
</evidence>
<organism evidence="1 2">
    <name type="scientific">Parachaetomium inaequale</name>
    <dbReference type="NCBI Taxonomy" id="2588326"/>
    <lineage>
        <taxon>Eukaryota</taxon>
        <taxon>Fungi</taxon>
        <taxon>Dikarya</taxon>
        <taxon>Ascomycota</taxon>
        <taxon>Pezizomycotina</taxon>
        <taxon>Sordariomycetes</taxon>
        <taxon>Sordariomycetidae</taxon>
        <taxon>Sordariales</taxon>
        <taxon>Chaetomiaceae</taxon>
        <taxon>Parachaetomium</taxon>
    </lineage>
</organism>
<dbReference type="AlphaFoldDB" id="A0AAN6SPA0"/>
<protein>
    <submittedName>
        <fullName evidence="1">Uncharacterized protein</fullName>
    </submittedName>
</protein>
<keyword evidence="2" id="KW-1185">Reference proteome</keyword>
<evidence type="ECO:0000313" key="1">
    <source>
        <dbReference type="EMBL" id="KAK4035069.1"/>
    </source>
</evidence>
<name>A0AAN6SPA0_9PEZI</name>
<gene>
    <name evidence="1" type="ORF">C8A01DRAFT_48680</name>
</gene>
<dbReference type="EMBL" id="MU854456">
    <property type="protein sequence ID" value="KAK4035069.1"/>
    <property type="molecule type" value="Genomic_DNA"/>
</dbReference>